<dbReference type="Proteomes" id="UP000032142">
    <property type="component" value="Unassembled WGS sequence"/>
</dbReference>
<protein>
    <submittedName>
        <fullName evidence="2">Methylamine utilization MauG</fullName>
    </submittedName>
</protein>
<organism evidence="2 3">
    <name type="scientific">Gossypium arboreum</name>
    <name type="common">Tree cotton</name>
    <name type="synonym">Gossypium nanking</name>
    <dbReference type="NCBI Taxonomy" id="29729"/>
    <lineage>
        <taxon>Eukaryota</taxon>
        <taxon>Viridiplantae</taxon>
        <taxon>Streptophyta</taxon>
        <taxon>Embryophyta</taxon>
        <taxon>Tracheophyta</taxon>
        <taxon>Spermatophyta</taxon>
        <taxon>Magnoliopsida</taxon>
        <taxon>eudicotyledons</taxon>
        <taxon>Gunneridae</taxon>
        <taxon>Pentapetalae</taxon>
        <taxon>rosids</taxon>
        <taxon>malvids</taxon>
        <taxon>Malvales</taxon>
        <taxon>Malvaceae</taxon>
        <taxon>Malvoideae</taxon>
        <taxon>Gossypium</taxon>
    </lineage>
</organism>
<reference evidence="3" key="2">
    <citation type="submission" date="2014-09" db="EMBL/GenBank/DDBJ databases">
        <authorList>
            <person name="Mudge J."/>
            <person name="Ramaraj T."/>
            <person name="Lindquist I.E."/>
            <person name="Bharti A.K."/>
            <person name="Sundararajan A."/>
            <person name="Cameron C.T."/>
            <person name="Woodward J.E."/>
            <person name="May G.D."/>
            <person name="Brubaker C."/>
            <person name="Broadhvest J."/>
            <person name="Wilkins T.A."/>
        </authorList>
    </citation>
    <scope>NUCLEOTIDE SEQUENCE</scope>
    <source>
        <strain evidence="3">cv. AKA8401</strain>
    </source>
</reference>
<evidence type="ECO:0000313" key="1">
    <source>
        <dbReference type="EMBL" id="KHF97774.1"/>
    </source>
</evidence>
<evidence type="ECO:0000313" key="2">
    <source>
        <dbReference type="EMBL" id="KHG00117.1"/>
    </source>
</evidence>
<dbReference type="EMBL" id="JRRC01113083">
    <property type="protein sequence ID" value="KHG00117.1"/>
    <property type="molecule type" value="Genomic_DNA"/>
</dbReference>
<accession>A0A0B0MIA2</accession>
<proteinExistence type="predicted"/>
<sequence length="61" mass="7292">MSSGLWPSWLVPKHHYLRPHAPHAPLSGPPCLAVRVFKTLFFLRQIKRYRTLLREQMLIWL</sequence>
<keyword evidence="3" id="KW-1185">Reference proteome</keyword>
<dbReference type="EMBL" id="JRRC01017351">
    <property type="protein sequence ID" value="KHF97774.1"/>
    <property type="molecule type" value="Genomic_DNA"/>
</dbReference>
<dbReference type="AlphaFoldDB" id="A0A0B0MIA2"/>
<gene>
    <name evidence="2" type="ORF">F383_18234</name>
    <name evidence="1" type="ORF">F383_37098</name>
</gene>
<name>A0A0B0MIA2_GOSAR</name>
<evidence type="ECO:0000313" key="3">
    <source>
        <dbReference type="Proteomes" id="UP000032142"/>
    </source>
</evidence>
<reference evidence="2" key="1">
    <citation type="submission" date="2014-09" db="EMBL/GenBank/DDBJ databases">
        <title>G. arboreum L. cv. AKA8401 A2 genome assembly version 1.0.</title>
        <authorList>
            <person name="Mudge J."/>
            <person name="Ramaraj T."/>
            <person name="Lindquist I.E."/>
            <person name="Bharti A.K."/>
            <person name="Sundararajan A."/>
            <person name="Cameron C.T."/>
            <person name="Woodward J.E."/>
            <person name="May G.D."/>
            <person name="Brubaker C."/>
            <person name="Broadhvest J."/>
            <person name="Wilkins T.A."/>
        </authorList>
    </citation>
    <scope>NUCLEOTIDE SEQUENCE</scope>
</reference>
<comment type="caution">
    <text evidence="2">The sequence shown here is derived from an EMBL/GenBank/DDBJ whole genome shotgun (WGS) entry which is preliminary data.</text>
</comment>